<dbReference type="Proteomes" id="UP000236291">
    <property type="component" value="Unassembled WGS sequence"/>
</dbReference>
<reference evidence="2 3" key="1">
    <citation type="journal article" date="2014" name="Am. J. Bot.">
        <title>Genome assembly and annotation for red clover (Trifolium pratense; Fabaceae).</title>
        <authorList>
            <person name="Istvanek J."/>
            <person name="Jaros M."/>
            <person name="Krenek A."/>
            <person name="Repkova J."/>
        </authorList>
    </citation>
    <scope>NUCLEOTIDE SEQUENCE [LARGE SCALE GENOMIC DNA]</scope>
    <source>
        <strain evidence="3">cv. Tatra</strain>
        <tissue evidence="2">Young leaves</tissue>
    </source>
</reference>
<organism evidence="2 3">
    <name type="scientific">Trifolium pratense</name>
    <name type="common">Red clover</name>
    <dbReference type="NCBI Taxonomy" id="57577"/>
    <lineage>
        <taxon>Eukaryota</taxon>
        <taxon>Viridiplantae</taxon>
        <taxon>Streptophyta</taxon>
        <taxon>Embryophyta</taxon>
        <taxon>Tracheophyta</taxon>
        <taxon>Spermatophyta</taxon>
        <taxon>Magnoliopsida</taxon>
        <taxon>eudicotyledons</taxon>
        <taxon>Gunneridae</taxon>
        <taxon>Pentapetalae</taxon>
        <taxon>rosids</taxon>
        <taxon>fabids</taxon>
        <taxon>Fabales</taxon>
        <taxon>Fabaceae</taxon>
        <taxon>Papilionoideae</taxon>
        <taxon>50 kb inversion clade</taxon>
        <taxon>NPAAA clade</taxon>
        <taxon>Hologalegina</taxon>
        <taxon>IRL clade</taxon>
        <taxon>Trifolieae</taxon>
        <taxon>Trifolium</taxon>
    </lineage>
</organism>
<accession>A0A2K3KZU8</accession>
<evidence type="ECO:0000313" key="2">
    <source>
        <dbReference type="EMBL" id="PNX71803.1"/>
    </source>
</evidence>
<dbReference type="GO" id="GO:0006508">
    <property type="term" value="P:proteolysis"/>
    <property type="evidence" value="ECO:0007669"/>
    <property type="project" value="UniProtKB-KW"/>
</dbReference>
<evidence type="ECO:0000259" key="1">
    <source>
        <dbReference type="Pfam" id="PF12812"/>
    </source>
</evidence>
<keyword evidence="2" id="KW-0645">Protease</keyword>
<protein>
    <submittedName>
        <fullName evidence="2">Protease Do-like 7-like protein</fullName>
    </submittedName>
</protein>
<dbReference type="GO" id="GO:0008233">
    <property type="term" value="F:peptidase activity"/>
    <property type="evidence" value="ECO:0007669"/>
    <property type="project" value="UniProtKB-KW"/>
</dbReference>
<feature type="domain" description="PDZ-like" evidence="1">
    <location>
        <begin position="6"/>
        <end position="79"/>
    </location>
</feature>
<dbReference type="PANTHER" id="PTHR46366:SF1">
    <property type="entry name" value="PDZ DOMAIN-CONTAINING PROTEIN C1685.05"/>
    <property type="match status" value="1"/>
</dbReference>
<comment type="caution">
    <text evidence="2">The sequence shown here is derived from an EMBL/GenBank/DDBJ whole genome shotgun (WGS) entry which is preliminary data.</text>
</comment>
<gene>
    <name evidence="2" type="ORF">L195_g027688</name>
</gene>
<feature type="non-terminal residue" evidence="2">
    <location>
        <position position="1"/>
    </location>
</feature>
<dbReference type="InterPro" id="IPR025926">
    <property type="entry name" value="PDZ-like_dom"/>
</dbReference>
<dbReference type="ExpressionAtlas" id="A0A2K3KZU8">
    <property type="expression patterns" value="baseline"/>
</dbReference>
<dbReference type="AlphaFoldDB" id="A0A2K3KZU8"/>
<keyword evidence="2" id="KW-0378">Hydrolase</keyword>
<proteinExistence type="predicted"/>
<dbReference type="Pfam" id="PF12812">
    <property type="entry name" value="PDZ_1"/>
    <property type="match status" value="1"/>
</dbReference>
<dbReference type="STRING" id="57577.A0A2K3KZU8"/>
<evidence type="ECO:0000313" key="3">
    <source>
        <dbReference type="Proteomes" id="UP000236291"/>
    </source>
</evidence>
<dbReference type="PANTHER" id="PTHR46366">
    <property type="entry name" value="PRO-APOPTOTIC SERINE PROTEASE NMA111"/>
    <property type="match status" value="1"/>
</dbReference>
<name>A0A2K3KZU8_TRIPR</name>
<dbReference type="EMBL" id="ASHM01023805">
    <property type="protein sequence ID" value="PNX71803.1"/>
    <property type="molecule type" value="Genomic_DNA"/>
</dbReference>
<reference evidence="2 3" key="2">
    <citation type="journal article" date="2017" name="Front. Plant Sci.">
        <title>Gene Classification and Mining of Molecular Markers Useful in Red Clover (Trifolium pratense) Breeding.</title>
        <authorList>
            <person name="Istvanek J."/>
            <person name="Dluhosova J."/>
            <person name="Dluhos P."/>
            <person name="Patkova L."/>
            <person name="Nedelnik J."/>
            <person name="Repkova J."/>
        </authorList>
    </citation>
    <scope>NUCLEOTIDE SEQUENCE [LARGE SCALE GENOMIC DNA]</scope>
    <source>
        <strain evidence="3">cv. Tatra</strain>
        <tissue evidence="2">Young leaves</tissue>
    </source>
</reference>
<sequence>VQDLHSITPDYFLEIGGAVIHPLSYQQARNFRFHCGLVYVAEPGDKFLEARVPRHAIIKKFAWEEISCLEKLISVLSKLSWGVQVPLEYISHVDRHQRKLVMVTVDCHEWHAPPQIYTRDDSTGLWIAKPAFQPDSPSECESSI</sequence>